<evidence type="ECO:0000313" key="2">
    <source>
        <dbReference type="Proteomes" id="UP000383932"/>
    </source>
</evidence>
<evidence type="ECO:0000313" key="1">
    <source>
        <dbReference type="EMBL" id="KAB5589357.1"/>
    </source>
</evidence>
<sequence>MPGGSGSKPSIRKRLVSTFAPLDLVLDQLFPSGLDKPGPSRKRLLSKLPPWPRDQRLRDIFPPGFDSNLRSSASAFHSPYSFPPEQLYRLFTDNYNHNKHVEHTIVKNAWYCKQEKSVKHEFILIEVEDTLMPNPTNFIILDRNKGERRQSSWPTSFLPSVLRTGAKDEFRVSYDGNVKRLLHDCKLESHEYLEQIMFDPDHPLPLYELVTLAHHVSEQHPRYNAMDANCYWFAGIIWECLIKMRPSAQHINPSPNKRGQFVWIRYRHNPIQVKNVCREVRGLISDFKSSLPGPEYVSIGDSPSCMNPLT</sequence>
<dbReference type="EMBL" id="SSOP01000281">
    <property type="protein sequence ID" value="KAB5589357.1"/>
    <property type="molecule type" value="Genomic_DNA"/>
</dbReference>
<proteinExistence type="predicted"/>
<comment type="caution">
    <text evidence="1">The sequence shown here is derived from an EMBL/GenBank/DDBJ whole genome shotgun (WGS) entry which is preliminary data.</text>
</comment>
<name>A0A5N5QDE7_9AGAM</name>
<keyword evidence="2" id="KW-1185">Reference proteome</keyword>
<reference evidence="1 2" key="1">
    <citation type="journal article" date="2019" name="Fungal Biol. Biotechnol.">
        <title>Draft genome sequence of fastidious pathogen Ceratobasidium theobromae, which causes vascular-streak dieback in Theobroma cacao.</title>
        <authorList>
            <person name="Ali S.S."/>
            <person name="Asman A."/>
            <person name="Shao J."/>
            <person name="Firmansyah A.P."/>
            <person name="Susilo A.W."/>
            <person name="Rosmana A."/>
            <person name="McMahon P."/>
            <person name="Junaid M."/>
            <person name="Guest D."/>
            <person name="Kheng T.Y."/>
            <person name="Meinhardt L.W."/>
            <person name="Bailey B.A."/>
        </authorList>
    </citation>
    <scope>NUCLEOTIDE SEQUENCE [LARGE SCALE GENOMIC DNA]</scope>
    <source>
        <strain evidence="1 2">CT2</strain>
    </source>
</reference>
<protein>
    <submittedName>
        <fullName evidence="1">Uncharacterized protein</fullName>
    </submittedName>
</protein>
<organism evidence="1 2">
    <name type="scientific">Ceratobasidium theobromae</name>
    <dbReference type="NCBI Taxonomy" id="1582974"/>
    <lineage>
        <taxon>Eukaryota</taxon>
        <taxon>Fungi</taxon>
        <taxon>Dikarya</taxon>
        <taxon>Basidiomycota</taxon>
        <taxon>Agaricomycotina</taxon>
        <taxon>Agaricomycetes</taxon>
        <taxon>Cantharellales</taxon>
        <taxon>Ceratobasidiaceae</taxon>
        <taxon>Ceratobasidium</taxon>
    </lineage>
</organism>
<dbReference type="AlphaFoldDB" id="A0A5N5QDE7"/>
<accession>A0A5N5QDE7</accession>
<gene>
    <name evidence="1" type="ORF">CTheo_7195</name>
</gene>
<dbReference type="OrthoDB" id="3149356at2759"/>
<dbReference type="Proteomes" id="UP000383932">
    <property type="component" value="Unassembled WGS sequence"/>
</dbReference>